<organism evidence="4 5">
    <name type="scientific">Pandoraea captiosa</name>
    <dbReference type="NCBI Taxonomy" id="2508302"/>
    <lineage>
        <taxon>Bacteria</taxon>
        <taxon>Pseudomonadati</taxon>
        <taxon>Pseudomonadota</taxon>
        <taxon>Betaproteobacteria</taxon>
        <taxon>Burkholderiales</taxon>
        <taxon>Burkholderiaceae</taxon>
        <taxon>Pandoraea</taxon>
    </lineage>
</organism>
<dbReference type="GO" id="GO:0004499">
    <property type="term" value="F:N,N-dimethylaniline monooxygenase activity"/>
    <property type="evidence" value="ECO:0007669"/>
    <property type="project" value="InterPro"/>
</dbReference>
<protein>
    <submittedName>
        <fullName evidence="4">4-hydroxyacetophenone monooxygenase</fullName>
    </submittedName>
</protein>
<evidence type="ECO:0000313" key="5">
    <source>
        <dbReference type="Proteomes" id="UP000414136"/>
    </source>
</evidence>
<keyword evidence="3" id="KW-0560">Oxidoreductase</keyword>
<dbReference type="InterPro" id="IPR036188">
    <property type="entry name" value="FAD/NAD-bd_sf"/>
</dbReference>
<dbReference type="SUPFAM" id="SSF51905">
    <property type="entry name" value="FAD/NAD(P)-binding domain"/>
    <property type="match status" value="2"/>
</dbReference>
<evidence type="ECO:0000256" key="3">
    <source>
        <dbReference type="ARBA" id="ARBA00023002"/>
    </source>
</evidence>
<dbReference type="Gene3D" id="3.50.50.60">
    <property type="entry name" value="FAD/NAD(P)-binding domain"/>
    <property type="match status" value="2"/>
</dbReference>
<proteinExistence type="predicted"/>
<keyword evidence="4" id="KW-0503">Monooxygenase</keyword>
<dbReference type="GO" id="GO:0050661">
    <property type="term" value="F:NADP binding"/>
    <property type="evidence" value="ECO:0007669"/>
    <property type="project" value="InterPro"/>
</dbReference>
<dbReference type="InterPro" id="IPR051209">
    <property type="entry name" value="FAD-bind_Monooxygenase_sf"/>
</dbReference>
<keyword evidence="5" id="KW-1185">Reference proteome</keyword>
<gene>
    <name evidence="4" type="ORF">PCA31118_03438</name>
</gene>
<dbReference type="Proteomes" id="UP000414136">
    <property type="component" value="Unassembled WGS sequence"/>
</dbReference>
<dbReference type="PANTHER" id="PTHR42877:SF4">
    <property type="entry name" value="FAD_NAD(P)-BINDING DOMAIN-CONTAINING PROTEIN-RELATED"/>
    <property type="match status" value="1"/>
</dbReference>
<dbReference type="InterPro" id="IPR020946">
    <property type="entry name" value="Flavin_mOase-like"/>
</dbReference>
<accession>A0A5E5A937</accession>
<dbReference type="RefSeq" id="WP_217431280.1">
    <property type="nucleotide sequence ID" value="NZ_CABPSQ010000006.1"/>
</dbReference>
<sequence length="645" mass="72366">MSSHLQPASSPIVEDDAFIESMLADASIPTLIMSLVHITGDVSFLRGSIRPKTPQMGEVQGGLTEEEKASVRKTALTVLKAFRDNGCKLPPPPSEEVVREMMNFLVGTEVPADYMPLVLEELALDGKDSRVPAWRKEVPDALKRDYHVVVIGAGMSGLLSAMRLKEAGISFTVFEKNDSVGGTWYENRYPGCRVDIPNHFYSYSFYPNHDWNEYFSRQPELAAYFERFAQDQGLAEKIHYNTEVVSAKFDEASGIWSIAVRESGGAIRTVLANAVISAVGQLNRPMTPKIPGQETFKGVQVHTGAWPKGLDLTGKRVAVIGTGASAFQIVPELAKIAGELTVFQRSPVWMFPNPDYHATVGESKKWMLKHVPFYARWYRFLMFWPGSGIALNRWRIDPAWPHPERAVCEANDQERIHLTAWISDQVGDDPELLKKVIPQYPVGGKRMLQDNGSWLRALKQPNVELVTEAPKAFDETGVIGQDGRHYPVDVIVYATGFHANKFLWPMEIVGRGGVKLNEFWGDEPRAYLGITVPGFPNLFCLYGPGTNLAHAGSIIFNSECQVRYSVACIKSLIEGGYRQMDVKPAVYGEFNDRLAKELSTLVWSHPSVNNWYKNSKGQVVNTSPWALSDYWKWTRSPEVEDYEWR</sequence>
<evidence type="ECO:0000256" key="2">
    <source>
        <dbReference type="ARBA" id="ARBA00022827"/>
    </source>
</evidence>
<evidence type="ECO:0000313" key="4">
    <source>
        <dbReference type="EMBL" id="VVE70129.1"/>
    </source>
</evidence>
<keyword evidence="2" id="KW-0274">FAD</keyword>
<evidence type="ECO:0000256" key="1">
    <source>
        <dbReference type="ARBA" id="ARBA00022630"/>
    </source>
</evidence>
<name>A0A5E5A937_9BURK</name>
<dbReference type="GO" id="GO:0050660">
    <property type="term" value="F:flavin adenine dinucleotide binding"/>
    <property type="evidence" value="ECO:0007669"/>
    <property type="project" value="InterPro"/>
</dbReference>
<keyword evidence="1" id="KW-0285">Flavoprotein</keyword>
<dbReference type="AlphaFoldDB" id="A0A5E5A937"/>
<dbReference type="Pfam" id="PF00743">
    <property type="entry name" value="FMO-like"/>
    <property type="match status" value="1"/>
</dbReference>
<dbReference type="EMBL" id="CABPSQ010000006">
    <property type="protein sequence ID" value="VVE70129.1"/>
    <property type="molecule type" value="Genomic_DNA"/>
</dbReference>
<dbReference type="PRINTS" id="PR00411">
    <property type="entry name" value="PNDRDTASEI"/>
</dbReference>
<dbReference type="PANTHER" id="PTHR42877">
    <property type="entry name" value="L-ORNITHINE N(5)-MONOOXYGENASE-RELATED"/>
    <property type="match status" value="1"/>
</dbReference>
<reference evidence="4 5" key="1">
    <citation type="submission" date="2019-08" db="EMBL/GenBank/DDBJ databases">
        <authorList>
            <person name="Peeters C."/>
        </authorList>
    </citation>
    <scope>NUCLEOTIDE SEQUENCE [LARGE SCALE GENOMIC DNA]</scope>
    <source>
        <strain evidence="4 5">LMG 31118</strain>
    </source>
</reference>